<feature type="transmembrane region" description="Helical" evidence="6">
    <location>
        <begin position="37"/>
        <end position="70"/>
    </location>
</feature>
<feature type="transmembrane region" description="Helical" evidence="6">
    <location>
        <begin position="255"/>
        <end position="274"/>
    </location>
</feature>
<feature type="transmembrane region" description="Helical" evidence="6">
    <location>
        <begin position="108"/>
        <end position="128"/>
    </location>
</feature>
<dbReference type="GO" id="GO:0005886">
    <property type="term" value="C:plasma membrane"/>
    <property type="evidence" value="ECO:0007669"/>
    <property type="project" value="UniProtKB-SubCell"/>
</dbReference>
<comment type="caution">
    <text evidence="7">The sequence shown here is derived from an EMBL/GenBank/DDBJ whole genome shotgun (WGS) entry which is preliminary data.</text>
</comment>
<evidence type="ECO:0000256" key="5">
    <source>
        <dbReference type="ARBA" id="ARBA00023136"/>
    </source>
</evidence>
<keyword evidence="4 6" id="KW-1133">Transmembrane helix</keyword>
<gene>
    <name evidence="7" type="ORF">CU635_21050</name>
    <name evidence="8" type="ORF">CVD25_17095</name>
</gene>
<feature type="transmembrane region" description="Helical" evidence="6">
    <location>
        <begin position="148"/>
        <end position="170"/>
    </location>
</feature>
<sequence length="305" mass="32043">MRQYGLILSLFLLCLVMTFLTDNFLTVSNLMNVARQISVTAIAAVGMTLVIIIGGIDLSVGSILALSGVMAATMYTNVESPVLAIIVAIAVGGAVGFFNGFVTAKGMIAGFITTLATMSAVRGFSFIYTEGVPVSVTSPNFTFIGTGYFLSIPVPIIIMIIVLAFGFYLMNRTRFGRYIYAIGGNEQTSKWSGLKVDRIKIYVYMLSGLLTGLAGVILASRLASGQPFAGQGFELDVIAAVIVGGTSLAGGKGNISGTIIGVMLIGILSNGLTLLNVDSYYQMVIKGGIIILAVLIDSLGRRKKG</sequence>
<dbReference type="EMBL" id="PGVA01000072">
    <property type="protein sequence ID" value="PLR79825.1"/>
    <property type="molecule type" value="Genomic_DNA"/>
</dbReference>
<dbReference type="Proteomes" id="UP000235114">
    <property type="component" value="Unassembled WGS sequence"/>
</dbReference>
<dbReference type="PANTHER" id="PTHR32196">
    <property type="entry name" value="ABC TRANSPORTER PERMEASE PROTEIN YPHD-RELATED-RELATED"/>
    <property type="match status" value="1"/>
</dbReference>
<evidence type="ECO:0000313" key="8">
    <source>
        <dbReference type="EMBL" id="PLR93676.1"/>
    </source>
</evidence>
<keyword evidence="10" id="KW-1185">Reference proteome</keyword>
<evidence type="ECO:0000313" key="7">
    <source>
        <dbReference type="EMBL" id="PLR79825.1"/>
    </source>
</evidence>
<reference evidence="8 10" key="2">
    <citation type="submission" date="2017-12" db="EMBL/GenBank/DDBJ databases">
        <title>Comparative Functional Genomics of Dry Heat Resistant strains isolated from the Viking Spacecraft.</title>
        <authorList>
            <person name="Seuylemezian A."/>
            <person name="Cooper K."/>
            <person name="Vaishampayan P."/>
        </authorList>
    </citation>
    <scope>NUCLEOTIDE SEQUENCE [LARGE SCALE GENOMIC DNA]</scope>
    <source>
        <strain evidence="8 10">ATCC 29669</strain>
    </source>
</reference>
<feature type="transmembrane region" description="Helical" evidence="6">
    <location>
        <begin position="82"/>
        <end position="101"/>
    </location>
</feature>
<dbReference type="GO" id="GO:0022857">
    <property type="term" value="F:transmembrane transporter activity"/>
    <property type="evidence" value="ECO:0007669"/>
    <property type="project" value="InterPro"/>
</dbReference>
<accession>A0A2N5GGF3</accession>
<keyword evidence="2" id="KW-1003">Cell membrane</keyword>
<organism evidence="7 9">
    <name type="scientific">Bacillus canaveralius</name>
    <dbReference type="NCBI Taxonomy" id="1403243"/>
    <lineage>
        <taxon>Bacteria</taxon>
        <taxon>Bacillati</taxon>
        <taxon>Bacillota</taxon>
        <taxon>Bacilli</taxon>
        <taxon>Bacillales</taxon>
        <taxon>Bacillaceae</taxon>
        <taxon>Bacillus</taxon>
    </lineage>
</organism>
<keyword evidence="3 6" id="KW-0812">Transmembrane</keyword>
<dbReference type="Pfam" id="PF02653">
    <property type="entry name" value="BPD_transp_2"/>
    <property type="match status" value="1"/>
</dbReference>
<proteinExistence type="predicted"/>
<dbReference type="RefSeq" id="WP_101579347.1">
    <property type="nucleotide sequence ID" value="NZ_PGVA01000072.1"/>
</dbReference>
<keyword evidence="5 6" id="KW-0472">Membrane</keyword>
<protein>
    <submittedName>
        <fullName evidence="7">Ribose ABC transporter permease</fullName>
    </submittedName>
</protein>
<feature type="transmembrane region" description="Helical" evidence="6">
    <location>
        <begin position="201"/>
        <end position="222"/>
    </location>
</feature>
<dbReference type="EMBL" id="PGVD01000052">
    <property type="protein sequence ID" value="PLR93676.1"/>
    <property type="molecule type" value="Genomic_DNA"/>
</dbReference>
<dbReference type="CDD" id="cd06579">
    <property type="entry name" value="TM_PBP1_transp_AraH_like"/>
    <property type="match status" value="1"/>
</dbReference>
<evidence type="ECO:0000256" key="6">
    <source>
        <dbReference type="SAM" id="Phobius"/>
    </source>
</evidence>
<feature type="transmembrane region" description="Helical" evidence="6">
    <location>
        <begin position="6"/>
        <end position="25"/>
    </location>
</feature>
<evidence type="ECO:0000256" key="2">
    <source>
        <dbReference type="ARBA" id="ARBA00022475"/>
    </source>
</evidence>
<dbReference type="PANTHER" id="PTHR32196:SF72">
    <property type="entry name" value="RIBOSE IMPORT PERMEASE PROTEIN RBSC"/>
    <property type="match status" value="1"/>
</dbReference>
<reference evidence="7 9" key="1">
    <citation type="submission" date="2017-11" db="EMBL/GenBank/DDBJ databases">
        <title>Comparitive Functional Genomics of Dry Heat Resistant strains isolated from the Viking Spacecraft.</title>
        <authorList>
            <person name="Seuylemezian A."/>
            <person name="Cooper K."/>
            <person name="Vaishampayan P."/>
        </authorList>
    </citation>
    <scope>NUCLEOTIDE SEQUENCE [LARGE SCALE GENOMIC DNA]</scope>
    <source>
        <strain evidence="7 9">M4.6</strain>
    </source>
</reference>
<dbReference type="InterPro" id="IPR001851">
    <property type="entry name" value="ABC_transp_permease"/>
</dbReference>
<evidence type="ECO:0000256" key="1">
    <source>
        <dbReference type="ARBA" id="ARBA00004651"/>
    </source>
</evidence>
<evidence type="ECO:0000256" key="4">
    <source>
        <dbReference type="ARBA" id="ARBA00022989"/>
    </source>
</evidence>
<dbReference type="OrthoDB" id="9784538at2"/>
<evidence type="ECO:0000256" key="3">
    <source>
        <dbReference type="ARBA" id="ARBA00022692"/>
    </source>
</evidence>
<dbReference type="Proteomes" id="UP000234951">
    <property type="component" value="Unassembled WGS sequence"/>
</dbReference>
<name>A0A2N5GGF3_9BACI</name>
<comment type="subcellular location">
    <subcellularLocation>
        <location evidence="1">Cell membrane</location>
        <topology evidence="1">Multi-pass membrane protein</topology>
    </subcellularLocation>
</comment>
<dbReference type="AlphaFoldDB" id="A0A2N5GGF3"/>
<evidence type="ECO:0000313" key="9">
    <source>
        <dbReference type="Proteomes" id="UP000234951"/>
    </source>
</evidence>
<evidence type="ECO:0000313" key="10">
    <source>
        <dbReference type="Proteomes" id="UP000235114"/>
    </source>
</evidence>